<dbReference type="InterPro" id="IPR037354">
    <property type="entry name" value="Commd2"/>
</dbReference>
<keyword evidence="2" id="KW-0472">Membrane</keyword>
<evidence type="ECO:0000256" key="2">
    <source>
        <dbReference type="SAM" id="Phobius"/>
    </source>
</evidence>
<organism evidence="4">
    <name type="scientific">Timema californicum</name>
    <name type="common">California timema</name>
    <name type="synonym">Walking stick</name>
    <dbReference type="NCBI Taxonomy" id="61474"/>
    <lineage>
        <taxon>Eukaryota</taxon>
        <taxon>Metazoa</taxon>
        <taxon>Ecdysozoa</taxon>
        <taxon>Arthropoda</taxon>
        <taxon>Hexapoda</taxon>
        <taxon>Insecta</taxon>
        <taxon>Pterygota</taxon>
        <taxon>Neoptera</taxon>
        <taxon>Polyneoptera</taxon>
        <taxon>Phasmatodea</taxon>
        <taxon>Timematodea</taxon>
        <taxon>Timematoidea</taxon>
        <taxon>Timematidae</taxon>
        <taxon>Timema</taxon>
    </lineage>
</organism>
<dbReference type="PANTHER" id="PTHR15857:SF0">
    <property type="entry name" value="COMM DOMAIN-CONTAINING PROTEIN 2"/>
    <property type="match status" value="1"/>
</dbReference>
<reference evidence="4" key="1">
    <citation type="submission" date="2020-11" db="EMBL/GenBank/DDBJ databases">
        <authorList>
            <person name="Tran Van P."/>
        </authorList>
    </citation>
    <scope>NUCLEOTIDE SEQUENCE</scope>
</reference>
<evidence type="ECO:0000313" key="4">
    <source>
        <dbReference type="EMBL" id="CAD7577166.1"/>
    </source>
</evidence>
<dbReference type="InterPro" id="IPR004245">
    <property type="entry name" value="DUF229"/>
</dbReference>
<evidence type="ECO:0000256" key="1">
    <source>
        <dbReference type="SAM" id="MobiDB-lite"/>
    </source>
</evidence>
<name>A0A7R9PBZ3_TIMCA</name>
<dbReference type="Pfam" id="PF21672">
    <property type="entry name" value="COMM_HN"/>
    <property type="match status" value="1"/>
</dbReference>
<proteinExistence type="predicted"/>
<accession>A0A7R9PBZ3</accession>
<dbReference type="Pfam" id="PF02995">
    <property type="entry name" value="DUF229"/>
    <property type="match status" value="1"/>
</dbReference>
<dbReference type="PANTHER" id="PTHR15857">
    <property type="entry name" value="COMM DOMAIN CONTAINING PROTEIN 2"/>
    <property type="match status" value="1"/>
</dbReference>
<feature type="domain" description="COMM" evidence="3">
    <location>
        <begin position="444"/>
        <end position="543"/>
    </location>
</feature>
<dbReference type="EMBL" id="OE185190">
    <property type="protein sequence ID" value="CAD7577166.1"/>
    <property type="molecule type" value="Genomic_DNA"/>
</dbReference>
<dbReference type="AlphaFoldDB" id="A0A7R9PBZ3"/>
<keyword evidence="2" id="KW-0812">Transmembrane</keyword>
<protein>
    <submittedName>
        <fullName evidence="4">(California timema) hypothetical protein</fullName>
    </submittedName>
</protein>
<sequence length="552" mass="63532">MLITTNRFLSVCKLRKYLFLVFLLMTGTLLYITHTSKFYKRLVNSDFYNTMTQMAAQYQASIIVKNPFLLPGSSCKIPNMNPYEPSLLDLMSPPVTVQCSNKSPLTYVQPLDDSKGRSQLIVDRSTSVIQQYTSDSNTLSCCYSVITRLTTPPGEQYDFNADNRYKVHDCQYIKDQALLDMDTEFLFVHCYVLKLFVFHMEVYKMLHAIVPVKASVKEKIMQEKNTEGHRVNSHFSFKLDDIPFLWKDYHREGYVTAIMEDEPDFSTFNFEKIGFVQQPVDYYPRPSMIFEEVNMHLRGGRTENHKGKTTTSSPDRDSNLDLPVLDSLVQNEPSALANYATDAVLQDFCKLSLDFLRKGPNPKLYQTAAQKLNVSPEVIRNAVDGLVHLLVESSRNKLDEQDFQDSVLALGFSEQQQQTLSTFYHSKKEEIQSALLRPTLDIPHYQDLDWRVDIQGNVQVNWPENTSWMVNVQVTWQRSTTIKCPQAHQQLASRALHHQVTPLVSMKLSLDNGQCVPLQTDPNNLLHMTQVLEQALQEAKGQHTRRIQRTFK</sequence>
<feature type="region of interest" description="Disordered" evidence="1">
    <location>
        <begin position="299"/>
        <end position="319"/>
    </location>
</feature>
<evidence type="ECO:0000259" key="3">
    <source>
        <dbReference type="PROSITE" id="PS51269"/>
    </source>
</evidence>
<dbReference type="InterPro" id="IPR017920">
    <property type="entry name" value="COMM"/>
</dbReference>
<gene>
    <name evidence="4" type="ORF">TCMB3V08_LOCUS9720</name>
</gene>
<keyword evidence="2" id="KW-1133">Transmembrane helix</keyword>
<dbReference type="CDD" id="cd04750">
    <property type="entry name" value="Commd2"/>
    <property type="match status" value="1"/>
</dbReference>
<feature type="transmembrane region" description="Helical" evidence="2">
    <location>
        <begin position="17"/>
        <end position="34"/>
    </location>
</feature>
<dbReference type="PROSITE" id="PS51269">
    <property type="entry name" value="COMM"/>
    <property type="match status" value="1"/>
</dbReference>